<keyword evidence="6" id="KW-0966">Cell projection</keyword>
<dbReference type="InterPro" id="IPR001624">
    <property type="entry name" value="FliE"/>
</dbReference>
<dbReference type="Proteomes" id="UP001589628">
    <property type="component" value="Unassembled WGS sequence"/>
</dbReference>
<keyword evidence="6" id="KW-0969">Cilium</keyword>
<reference evidence="6 7" key="1">
    <citation type="submission" date="2024-09" db="EMBL/GenBank/DDBJ databases">
        <authorList>
            <person name="Sun Q."/>
            <person name="Mori K."/>
        </authorList>
    </citation>
    <scope>NUCLEOTIDE SEQUENCE [LARGE SCALE GENOMIC DNA]</scope>
    <source>
        <strain evidence="6 7">ATCC 51285</strain>
    </source>
</reference>
<gene>
    <name evidence="5 6" type="primary">fliE</name>
    <name evidence="6" type="ORF">ACFFLH_14240</name>
</gene>
<name>A0ABV5ZE65_9GAMM</name>
<evidence type="ECO:0000256" key="5">
    <source>
        <dbReference type="HAMAP-Rule" id="MF_00724"/>
    </source>
</evidence>
<evidence type="ECO:0000313" key="7">
    <source>
        <dbReference type="Proteomes" id="UP001589628"/>
    </source>
</evidence>
<keyword evidence="4 5" id="KW-0975">Bacterial flagellum</keyword>
<dbReference type="HAMAP" id="MF_00724">
    <property type="entry name" value="FliE"/>
    <property type="match status" value="1"/>
</dbReference>
<keyword evidence="6" id="KW-0282">Flagellum</keyword>
<dbReference type="PANTHER" id="PTHR34653">
    <property type="match status" value="1"/>
</dbReference>
<evidence type="ECO:0000313" key="6">
    <source>
        <dbReference type="EMBL" id="MFB9887577.1"/>
    </source>
</evidence>
<dbReference type="EMBL" id="JBHLZN010000005">
    <property type="protein sequence ID" value="MFB9887577.1"/>
    <property type="molecule type" value="Genomic_DNA"/>
</dbReference>
<keyword evidence="7" id="KW-1185">Reference proteome</keyword>
<evidence type="ECO:0000256" key="2">
    <source>
        <dbReference type="ARBA" id="ARBA00009272"/>
    </source>
</evidence>
<evidence type="ECO:0000256" key="3">
    <source>
        <dbReference type="ARBA" id="ARBA00018024"/>
    </source>
</evidence>
<evidence type="ECO:0000256" key="1">
    <source>
        <dbReference type="ARBA" id="ARBA00004117"/>
    </source>
</evidence>
<dbReference type="PRINTS" id="PR01006">
    <property type="entry name" value="FLGHOOKFLIE"/>
</dbReference>
<protein>
    <recommendedName>
        <fullName evidence="3 5">Flagellar hook-basal body complex protein FliE</fullName>
    </recommendedName>
</protein>
<evidence type="ECO:0000256" key="4">
    <source>
        <dbReference type="ARBA" id="ARBA00023143"/>
    </source>
</evidence>
<comment type="caution">
    <text evidence="6">The sequence shown here is derived from an EMBL/GenBank/DDBJ whole genome shotgun (WGS) entry which is preliminary data.</text>
</comment>
<comment type="subcellular location">
    <subcellularLocation>
        <location evidence="1 5">Bacterial flagellum basal body</location>
    </subcellularLocation>
</comment>
<dbReference type="Pfam" id="PF02049">
    <property type="entry name" value="FliE"/>
    <property type="match status" value="1"/>
</dbReference>
<comment type="similarity">
    <text evidence="2 5">Belongs to the FliE family.</text>
</comment>
<dbReference type="NCBIfam" id="TIGR00205">
    <property type="entry name" value="fliE"/>
    <property type="match status" value="1"/>
</dbReference>
<dbReference type="PANTHER" id="PTHR34653:SF1">
    <property type="entry name" value="FLAGELLAR HOOK-BASAL BODY COMPLEX PROTEIN FLIE"/>
    <property type="match status" value="1"/>
</dbReference>
<proteinExistence type="inferred from homology"/>
<accession>A0ABV5ZE65</accession>
<organism evidence="6 7">
    <name type="scientific">Balneatrix alpica</name>
    <dbReference type="NCBI Taxonomy" id="75684"/>
    <lineage>
        <taxon>Bacteria</taxon>
        <taxon>Pseudomonadati</taxon>
        <taxon>Pseudomonadota</taxon>
        <taxon>Gammaproteobacteria</taxon>
        <taxon>Oceanospirillales</taxon>
        <taxon>Balneatrichaceae</taxon>
        <taxon>Balneatrix</taxon>
    </lineage>
</organism>
<sequence length="111" mass="12282">MTERADIQSVLSQMRSLQAQVQSSVAKPAAPVEASEELPSFGDMLKQAMESVNSQQTKASQMSKAYEMGDPNVDLPQVMIELQKASVSFQAMTQVRNKLLEAYKEIMNMPV</sequence>
<dbReference type="RefSeq" id="WP_027312736.1">
    <property type="nucleotide sequence ID" value="NZ_JAUESS010000008.1"/>
</dbReference>